<organism evidence="1 2">
    <name type="scientific">Pelagivirga sediminicola</name>
    <dbReference type="NCBI Taxonomy" id="2170575"/>
    <lineage>
        <taxon>Bacteria</taxon>
        <taxon>Pseudomonadati</taxon>
        <taxon>Pseudomonadota</taxon>
        <taxon>Alphaproteobacteria</taxon>
        <taxon>Rhodobacterales</taxon>
        <taxon>Paracoccaceae</taxon>
        <taxon>Pelagivirga</taxon>
    </lineage>
</organism>
<accession>A0A2T7G284</accession>
<feature type="non-terminal residue" evidence="1">
    <location>
        <position position="116"/>
    </location>
</feature>
<evidence type="ECO:0000313" key="1">
    <source>
        <dbReference type="EMBL" id="PVA08539.1"/>
    </source>
</evidence>
<dbReference type="EMBL" id="QCYH01000029">
    <property type="protein sequence ID" value="PVA08539.1"/>
    <property type="molecule type" value="Genomic_DNA"/>
</dbReference>
<dbReference type="Proteomes" id="UP000244446">
    <property type="component" value="Unassembled WGS sequence"/>
</dbReference>
<name>A0A2T7G284_9RHOB</name>
<comment type="caution">
    <text evidence="1">The sequence shown here is derived from an EMBL/GenBank/DDBJ whole genome shotgun (WGS) entry which is preliminary data.</text>
</comment>
<reference evidence="1 2" key="1">
    <citation type="submission" date="2018-04" db="EMBL/GenBank/DDBJ databases">
        <title>Pelagivirga bohaiensis gen. nov., sp. nov., a bacterium isolated from the Bohai Sea.</title>
        <authorList>
            <person name="Ji X."/>
        </authorList>
    </citation>
    <scope>NUCLEOTIDE SEQUENCE [LARGE SCALE GENOMIC DNA]</scope>
    <source>
        <strain evidence="1 2">BH-SD19</strain>
    </source>
</reference>
<gene>
    <name evidence="1" type="ORF">DC366_18685</name>
</gene>
<protein>
    <recommendedName>
        <fullName evidence="3">GIY-YIG nuclease family protein</fullName>
    </recommendedName>
</protein>
<evidence type="ECO:0008006" key="3">
    <source>
        <dbReference type="Google" id="ProtNLM"/>
    </source>
</evidence>
<sequence length="116" mass="13422">MRFRVPEFGTFVKAGFSKNPDSRMRHQLGLREDVEAEILDEVPTPSGQVAIRLEKNLHAQLRAAHPDKVVPREMLRPWIKVTSEIYTADAVPIIRRMLDEIESPRWPRKTKIKPPS</sequence>
<evidence type="ECO:0000313" key="2">
    <source>
        <dbReference type="Proteomes" id="UP000244446"/>
    </source>
</evidence>
<keyword evidence="2" id="KW-1185">Reference proteome</keyword>
<proteinExistence type="predicted"/>
<dbReference type="AlphaFoldDB" id="A0A2T7G284"/>